<name>H2C0E0_9CREN</name>
<reference evidence="2 3" key="1">
    <citation type="submission" date="2012-01" db="EMBL/GenBank/DDBJ databases">
        <title>Improved High-Quality Draft sequence of Metallosphaera yellowstonensis MK1.</title>
        <authorList>
            <consortium name="US DOE Joint Genome Institute"/>
            <person name="Lucas S."/>
            <person name="Han J."/>
            <person name="Cheng J.-F."/>
            <person name="Goodwin L."/>
            <person name="Pitluck S."/>
            <person name="Peters L."/>
            <person name="Teshima H."/>
            <person name="Detter J.C."/>
            <person name="Han C."/>
            <person name="Tapia R."/>
            <person name="Land M."/>
            <person name="Hauser L."/>
            <person name="Kyrpides N."/>
            <person name="Kozubal M."/>
            <person name="Macur R.E."/>
            <person name="Jay Z."/>
            <person name="Inskeep W."/>
            <person name="Woyke T."/>
        </authorList>
    </citation>
    <scope>NUCLEOTIDE SEQUENCE [LARGE SCALE GENOMIC DNA]</scope>
    <source>
        <strain evidence="2 3">MK1</strain>
    </source>
</reference>
<keyword evidence="1" id="KW-1133">Transmembrane helix</keyword>
<gene>
    <name evidence="2" type="ORF">MetMK1DRAFT_00000110</name>
</gene>
<dbReference type="OrthoDB" id="34679at2157"/>
<dbReference type="AlphaFoldDB" id="H2C0E0"/>
<organism evidence="2 3">
    <name type="scientific">Metallosphaera yellowstonensis MK1</name>
    <dbReference type="NCBI Taxonomy" id="671065"/>
    <lineage>
        <taxon>Archaea</taxon>
        <taxon>Thermoproteota</taxon>
        <taxon>Thermoprotei</taxon>
        <taxon>Sulfolobales</taxon>
        <taxon>Sulfolobaceae</taxon>
        <taxon>Metallosphaera</taxon>
    </lineage>
</organism>
<feature type="transmembrane region" description="Helical" evidence="1">
    <location>
        <begin position="12"/>
        <end position="30"/>
    </location>
</feature>
<keyword evidence="3" id="KW-1185">Reference proteome</keyword>
<accession>H2C0E0</accession>
<protein>
    <submittedName>
        <fullName evidence="2">Uncharacterized protein</fullName>
    </submittedName>
</protein>
<evidence type="ECO:0000256" key="1">
    <source>
        <dbReference type="SAM" id="Phobius"/>
    </source>
</evidence>
<dbReference type="STRING" id="671065.MetMK1DRAFT_00000110"/>
<dbReference type="HOGENOM" id="CLU_583459_0_0_2"/>
<evidence type="ECO:0000313" key="2">
    <source>
        <dbReference type="EMBL" id="EHP71327.1"/>
    </source>
</evidence>
<keyword evidence="1" id="KW-0812">Transmembrane</keyword>
<proteinExistence type="predicted"/>
<keyword evidence="1" id="KW-0472">Membrane</keyword>
<sequence length="501" mass="56503">MKLRLNKAISSSIALLMLVIVIVVVAIPMMEYISTIQQEGVSQSALVNNYVYLKSLQSKQVEYGHPAIYYGNSSILFYYTNGTFVPPTNITITKILYLSSSGIWTNLTSLKYPLTVTTFTNITLPPYVQGRPIIVVTSLGNLFFLTPMSSIGPYSTSGKGGFEVATQIYESSGPITVSTNLTTNIDGSYKNFTTPVAFVNQTGTFSIRIPQYVYYVERNGSVITGVFRNWIELGQGILNSSTSNEVTVTLEGSPLVLIGNYSPLNAQDHVTIQVNPSQVEPVEVIIDGVHYTISGTKNLTIPAGFVNFTVVTTSLNYTISRNIIEHFEYQFTSVSGRSFSSTSFITFLNPDTHYSFIVSYNNDYNYYGIYIEYSYIEYPYNVTCIEPDPYYYYYYFNPNNPQEYGLYFQLGNNLYSYSNSTPYYIKSGNYNYSAIGIYFGQTSQNFYVYFTNYQIATFKGLTWGPYEYYVNGTPISSDYIDINSPLSITVVYTWTEGYNKL</sequence>
<dbReference type="eggNOG" id="arCOG06002">
    <property type="taxonomic scope" value="Archaea"/>
</dbReference>
<evidence type="ECO:0000313" key="3">
    <source>
        <dbReference type="Proteomes" id="UP000003980"/>
    </source>
</evidence>
<dbReference type="RefSeq" id="WP_009069247.1">
    <property type="nucleotide sequence ID" value="NZ_JH597753.1"/>
</dbReference>
<dbReference type="Proteomes" id="UP000003980">
    <property type="component" value="Unassembled WGS sequence"/>
</dbReference>
<dbReference type="EMBL" id="JH597753">
    <property type="protein sequence ID" value="EHP71327.1"/>
    <property type="molecule type" value="Genomic_DNA"/>
</dbReference>